<dbReference type="Proteomes" id="UP000198748">
    <property type="component" value="Unassembled WGS sequence"/>
</dbReference>
<feature type="transmembrane region" description="Helical" evidence="1">
    <location>
        <begin position="21"/>
        <end position="45"/>
    </location>
</feature>
<evidence type="ECO:0000259" key="2">
    <source>
        <dbReference type="Pfam" id="PF12704"/>
    </source>
</evidence>
<dbReference type="STRING" id="659014.SAMN04487996_11224"/>
<sequence length="227" mass="25537">MLAHYLTLALRRMWRQRQVNMIRVVSLALGLASGLVIFLVVNYMFSFDRHHPHMDRSYWVVTDIKRESIMPTDAAPRPLAEVLRRTYPFVESATRLETVFGRTISIPDGKQGVAKKFNEARNVCFAEPQYFNHFFVEWISGNPATALSAPNTIVISERYAQKYFDNADPIGRTLRLDNHIKSRRTNLGRGHAIPGVQGRSSGRSARVVSGYGTIAGRVCAGPSSDMP</sequence>
<protein>
    <submittedName>
        <fullName evidence="3">MacB-like core domain-containing protein</fullName>
    </submittedName>
</protein>
<keyword evidence="1" id="KW-1133">Transmembrane helix</keyword>
<accession>A0A1G7NDK0</accession>
<feature type="domain" description="MacB-like periplasmic core" evidence="2">
    <location>
        <begin position="24"/>
        <end position="178"/>
    </location>
</feature>
<dbReference type="Pfam" id="PF12704">
    <property type="entry name" value="MacB_PCD"/>
    <property type="match status" value="1"/>
</dbReference>
<keyword evidence="1" id="KW-0472">Membrane</keyword>
<name>A0A1G7NDK0_9BACT</name>
<keyword evidence="1" id="KW-0812">Transmembrane</keyword>
<evidence type="ECO:0000313" key="4">
    <source>
        <dbReference type="Proteomes" id="UP000198748"/>
    </source>
</evidence>
<dbReference type="AlphaFoldDB" id="A0A1G7NDK0"/>
<dbReference type="EMBL" id="FNAN01000012">
    <property type="protein sequence ID" value="SDF72175.1"/>
    <property type="molecule type" value="Genomic_DNA"/>
</dbReference>
<evidence type="ECO:0000256" key="1">
    <source>
        <dbReference type="SAM" id="Phobius"/>
    </source>
</evidence>
<dbReference type="InterPro" id="IPR025857">
    <property type="entry name" value="MacB_PCD"/>
</dbReference>
<organism evidence="3 4">
    <name type="scientific">Dyadobacter soli</name>
    <dbReference type="NCBI Taxonomy" id="659014"/>
    <lineage>
        <taxon>Bacteria</taxon>
        <taxon>Pseudomonadati</taxon>
        <taxon>Bacteroidota</taxon>
        <taxon>Cytophagia</taxon>
        <taxon>Cytophagales</taxon>
        <taxon>Spirosomataceae</taxon>
        <taxon>Dyadobacter</taxon>
    </lineage>
</organism>
<keyword evidence="4" id="KW-1185">Reference proteome</keyword>
<gene>
    <name evidence="3" type="ORF">SAMN04487996_11224</name>
</gene>
<evidence type="ECO:0000313" key="3">
    <source>
        <dbReference type="EMBL" id="SDF72175.1"/>
    </source>
</evidence>
<reference evidence="4" key="1">
    <citation type="submission" date="2016-10" db="EMBL/GenBank/DDBJ databases">
        <authorList>
            <person name="Varghese N."/>
            <person name="Submissions S."/>
        </authorList>
    </citation>
    <scope>NUCLEOTIDE SEQUENCE [LARGE SCALE GENOMIC DNA]</scope>
    <source>
        <strain evidence="4">DSM 25329</strain>
    </source>
</reference>
<proteinExistence type="predicted"/>